<feature type="domain" description="PH" evidence="2">
    <location>
        <begin position="769"/>
        <end position="801"/>
    </location>
</feature>
<dbReference type="Pfam" id="PF23207">
    <property type="entry name" value="PH_SPO71"/>
    <property type="match status" value="1"/>
</dbReference>
<reference evidence="3 4" key="1">
    <citation type="submission" date="2016-04" db="EMBL/GenBank/DDBJ databases">
        <title>Draft genome of Fonsecaea erecta CBS 125763.</title>
        <authorList>
            <person name="Weiss V.A."/>
            <person name="Vicente V.A."/>
            <person name="Raittz R.T."/>
            <person name="Moreno L.F."/>
            <person name="De Souza E.M."/>
            <person name="Pedrosa F.O."/>
            <person name="Steffens M.B."/>
            <person name="Faoro H."/>
            <person name="Tadra-Sfeir M.Z."/>
            <person name="Najafzadeh M.J."/>
            <person name="Felipe M.S."/>
            <person name="Teixeira M."/>
            <person name="Sun J."/>
            <person name="Xi L."/>
            <person name="Gomes R."/>
            <person name="De Azevedo C.M."/>
            <person name="Salgado C.G."/>
            <person name="Da Silva M.B."/>
            <person name="Nascimento M.F."/>
            <person name="Queiroz-Telles F."/>
            <person name="Attili D.S."/>
            <person name="Gorbushina A."/>
        </authorList>
    </citation>
    <scope>NUCLEOTIDE SEQUENCE [LARGE SCALE GENOMIC DNA]</scope>
    <source>
        <strain evidence="3 4">CBS 125763</strain>
    </source>
</reference>
<dbReference type="GeneID" id="30013949"/>
<dbReference type="GO" id="GO:0005628">
    <property type="term" value="C:prospore membrane"/>
    <property type="evidence" value="ECO:0007669"/>
    <property type="project" value="TreeGrafter"/>
</dbReference>
<dbReference type="AlphaFoldDB" id="A0A178Z776"/>
<dbReference type="InterPro" id="IPR039486">
    <property type="entry name" value="Mug56/Spo71_PH"/>
</dbReference>
<dbReference type="InterPro" id="IPR001849">
    <property type="entry name" value="PH_domain"/>
</dbReference>
<dbReference type="SMART" id="SM01316">
    <property type="entry name" value="Spo7_2_N"/>
    <property type="match status" value="1"/>
</dbReference>
<dbReference type="EMBL" id="LVYI01000010">
    <property type="protein sequence ID" value="OAP55629.1"/>
    <property type="molecule type" value="Genomic_DNA"/>
</dbReference>
<dbReference type="OrthoDB" id="5579281at2759"/>
<evidence type="ECO:0000313" key="4">
    <source>
        <dbReference type="Proteomes" id="UP000078343"/>
    </source>
</evidence>
<dbReference type="Proteomes" id="UP000078343">
    <property type="component" value="Unassembled WGS sequence"/>
</dbReference>
<name>A0A178Z776_9EURO</name>
<dbReference type="GO" id="GO:1902657">
    <property type="term" value="P:protein localization to prospore membrane"/>
    <property type="evidence" value="ECO:0007669"/>
    <property type="project" value="InterPro"/>
</dbReference>
<dbReference type="PANTHER" id="PTHR28076">
    <property type="entry name" value="SPORULATION-SPECIFIC PROTEIN 71"/>
    <property type="match status" value="1"/>
</dbReference>
<protein>
    <recommendedName>
        <fullName evidence="2">PH domain-containing protein</fullName>
    </recommendedName>
</protein>
<feature type="compositionally biased region" description="Polar residues" evidence="1">
    <location>
        <begin position="222"/>
        <end position="239"/>
    </location>
</feature>
<dbReference type="InterPro" id="IPR029217">
    <property type="entry name" value="Spo7_2_N"/>
</dbReference>
<dbReference type="Pfam" id="PF15404">
    <property type="entry name" value="PH_4"/>
    <property type="match status" value="1"/>
</dbReference>
<dbReference type="RefSeq" id="XP_018688996.1">
    <property type="nucleotide sequence ID" value="XM_018841287.1"/>
</dbReference>
<comment type="caution">
    <text evidence="3">The sequence shown here is derived from an EMBL/GenBank/DDBJ whole genome shotgun (WGS) entry which is preliminary data.</text>
</comment>
<organism evidence="3 4">
    <name type="scientific">Fonsecaea erecta</name>
    <dbReference type="NCBI Taxonomy" id="1367422"/>
    <lineage>
        <taxon>Eukaryota</taxon>
        <taxon>Fungi</taxon>
        <taxon>Dikarya</taxon>
        <taxon>Ascomycota</taxon>
        <taxon>Pezizomycotina</taxon>
        <taxon>Eurotiomycetes</taxon>
        <taxon>Chaetothyriomycetidae</taxon>
        <taxon>Chaetothyriales</taxon>
        <taxon>Herpotrichiellaceae</taxon>
        <taxon>Fonsecaea</taxon>
    </lineage>
</organism>
<sequence>MSTSRVTTNASDFEALDPNSYTAHRLKHALPEHIYVTSHRFFIGPVPEGWLNSHRKEWYRRRLQLNTYSSRRASFRAATEQDRRHRTLSGLEGPSTAARMTFGFPQPENVFEQDSSAGYADDVEQDDWEPPVQTRELAPVATVDVSGNLSRTLGTPVGRDLSPDDSSDTIRPGPSTMQIAKSPNPESDQVADENPFADPTDQQPSEHNDDHTGQKFSRKFLQPSTSTGNDLETGSSTALLSADRRSPEASAKSLQRHEPAPLSEVQDYRLGRVSTGVRFKVSEGVQRGQQKVVNKAFRVQEHVANRRLRRNTLQEGTVVKMERMLVRVEMTLQQVPEEFDENESFKIGTRLLDKWREFIVVVRKSKAQDVDDYRLQVYKTRVIPEIDNGSTKKKPRHEIRLDPKTTKVNLYSSLDKTVVIWHPYKKGTRIMVVRPRSQGHSVEWYTFLRDILGWERPFSLEVIVPDLDVTVRLERPFEELEIAATDAADEETALVRTVAAEKAVAGRIISESISMLELDGEWSQVLKEWSETVQMGLAWKRYDRLEWVHGINEQHMYGSMAMARSHDLELRPKLHYATSTYDRRDKVYDEPPPVEGFLIRLTSQKGVHTKLGKAFFKRLFFSSQNQFLMFNRPAKATPPHPPQLATTSGGGVPSSHEIVEHSPLMYDIEPYKLDNGKISWLSSGNPATLQSHDRAAIEEARRNVTNILEADGYIHMCNIQHVRTMKRGATLADEVLGSGSSSDVDFHQEVADSRREDGSTQEIDDDRIFELVLQNGLVVRLQAYSKDTRDEWIRRLRELVRYWKLRTAAEMRTFKAVRQANLEQLSVDEEMEAIIGQFAKKWEVSRSQASPELYNMCAISSCRSITMSGSVFLKTRRRATFHRCQVILTGGQMLIFQSAVRKRTGQPIKFVHQEKQQAVDLKDCYVYSGLIVGEELLYENRTFDANHPGLASLPRVYLEDGWTSADVDIMTCFVVWQNRKKSWFRTATAAENAAPGPSRSGGGRTRATLRRVGQLGVLGRPMVFKCRSRAERDHWVLNIASEIERVIEHEVEEHGEEGEFRFENE</sequence>
<evidence type="ECO:0000313" key="3">
    <source>
        <dbReference type="EMBL" id="OAP55629.1"/>
    </source>
</evidence>
<evidence type="ECO:0000256" key="1">
    <source>
        <dbReference type="SAM" id="MobiDB-lite"/>
    </source>
</evidence>
<dbReference type="STRING" id="1367422.A0A178Z776"/>
<dbReference type="InterPro" id="IPR057379">
    <property type="entry name" value="PH_SPO71"/>
</dbReference>
<proteinExistence type="predicted"/>
<dbReference type="SMART" id="SM00233">
    <property type="entry name" value="PH"/>
    <property type="match status" value="2"/>
</dbReference>
<feature type="region of interest" description="Disordered" evidence="1">
    <location>
        <begin position="80"/>
        <end position="102"/>
    </location>
</feature>
<dbReference type="Pfam" id="PF15407">
    <property type="entry name" value="Spo7_2_N"/>
    <property type="match status" value="1"/>
</dbReference>
<accession>A0A178Z776</accession>
<feature type="compositionally biased region" description="Basic and acidic residues" evidence="1">
    <location>
        <begin position="204"/>
        <end position="213"/>
    </location>
</feature>
<feature type="region of interest" description="Disordered" evidence="1">
    <location>
        <begin position="118"/>
        <end position="267"/>
    </location>
</feature>
<dbReference type="PANTHER" id="PTHR28076:SF1">
    <property type="entry name" value="PROSPORE MEMBRANE ADAPTER PROTEIN SPO71"/>
    <property type="match status" value="1"/>
</dbReference>
<dbReference type="PROSITE" id="PS50003">
    <property type="entry name" value="PH_DOMAIN"/>
    <property type="match status" value="1"/>
</dbReference>
<feature type="compositionally biased region" description="Polar residues" evidence="1">
    <location>
        <begin position="175"/>
        <end position="187"/>
    </location>
</feature>
<keyword evidence="4" id="KW-1185">Reference proteome</keyword>
<dbReference type="InterPro" id="IPR040345">
    <property type="entry name" value="Mug56/Spo71"/>
</dbReference>
<evidence type="ECO:0000259" key="2">
    <source>
        <dbReference type="PROSITE" id="PS50003"/>
    </source>
</evidence>
<gene>
    <name evidence="3" type="ORF">AYL99_09781</name>
</gene>